<evidence type="ECO:0000256" key="1">
    <source>
        <dbReference type="ARBA" id="ARBA00022630"/>
    </source>
</evidence>
<dbReference type="InterPro" id="IPR016169">
    <property type="entry name" value="FAD-bd_PCMH_sub2"/>
</dbReference>
<keyword evidence="3" id="KW-0560">Oxidoreductase</keyword>
<evidence type="ECO:0000313" key="6">
    <source>
        <dbReference type="Proteomes" id="UP001198862"/>
    </source>
</evidence>
<accession>A0ABS8KWN8</accession>
<proteinExistence type="predicted"/>
<dbReference type="InterPro" id="IPR016167">
    <property type="entry name" value="FAD-bd_PCMH_sub1"/>
</dbReference>
<dbReference type="Gene3D" id="3.30.43.10">
    <property type="entry name" value="Uridine Diphospho-n-acetylenolpyruvylglucosamine Reductase, domain 2"/>
    <property type="match status" value="1"/>
</dbReference>
<dbReference type="PROSITE" id="PS51387">
    <property type="entry name" value="FAD_PCMH"/>
    <property type="match status" value="1"/>
</dbReference>
<dbReference type="SUPFAM" id="SSF55447">
    <property type="entry name" value="CO dehydrogenase flavoprotein C-terminal domain-like"/>
    <property type="match status" value="1"/>
</dbReference>
<name>A0ABS8KWN8_9HYPH</name>
<dbReference type="InterPro" id="IPR036683">
    <property type="entry name" value="CO_DH_flav_C_dom_sf"/>
</dbReference>
<dbReference type="InterPro" id="IPR005107">
    <property type="entry name" value="CO_DH_flav_C"/>
</dbReference>
<organism evidence="5 6">
    <name type="scientific">Reyranella aquatilis</name>
    <dbReference type="NCBI Taxonomy" id="2035356"/>
    <lineage>
        <taxon>Bacteria</taxon>
        <taxon>Pseudomonadati</taxon>
        <taxon>Pseudomonadota</taxon>
        <taxon>Alphaproteobacteria</taxon>
        <taxon>Hyphomicrobiales</taxon>
        <taxon>Reyranellaceae</taxon>
        <taxon>Reyranella</taxon>
    </lineage>
</organism>
<dbReference type="PANTHER" id="PTHR42659">
    <property type="entry name" value="XANTHINE DEHYDROGENASE SUBUNIT C-RELATED"/>
    <property type="match status" value="1"/>
</dbReference>
<dbReference type="Gene3D" id="3.30.390.50">
    <property type="entry name" value="CO dehydrogenase flavoprotein, C-terminal domain"/>
    <property type="match status" value="1"/>
</dbReference>
<evidence type="ECO:0000256" key="2">
    <source>
        <dbReference type="ARBA" id="ARBA00022827"/>
    </source>
</evidence>
<dbReference type="SMART" id="SM01092">
    <property type="entry name" value="CO_deh_flav_C"/>
    <property type="match status" value="1"/>
</dbReference>
<dbReference type="InterPro" id="IPR002346">
    <property type="entry name" value="Mopterin_DH_FAD-bd"/>
</dbReference>
<dbReference type="InterPro" id="IPR051312">
    <property type="entry name" value="Diverse_Substr_Oxidored"/>
</dbReference>
<dbReference type="Proteomes" id="UP001198862">
    <property type="component" value="Unassembled WGS sequence"/>
</dbReference>
<dbReference type="InterPro" id="IPR016166">
    <property type="entry name" value="FAD-bd_PCMH"/>
</dbReference>
<evidence type="ECO:0000259" key="4">
    <source>
        <dbReference type="PROSITE" id="PS51387"/>
    </source>
</evidence>
<keyword evidence="6" id="KW-1185">Reference proteome</keyword>
<keyword evidence="2" id="KW-0274">FAD</keyword>
<protein>
    <submittedName>
        <fullName evidence="5">FAD binding domain-containing protein</fullName>
    </submittedName>
</protein>
<dbReference type="PANTHER" id="PTHR42659:SF2">
    <property type="entry name" value="XANTHINE DEHYDROGENASE SUBUNIT C-RELATED"/>
    <property type="match status" value="1"/>
</dbReference>
<comment type="caution">
    <text evidence="5">The sequence shown here is derived from an EMBL/GenBank/DDBJ whole genome shotgun (WGS) entry which is preliminary data.</text>
</comment>
<reference evidence="5 6" key="1">
    <citation type="submission" date="2021-11" db="EMBL/GenBank/DDBJ databases">
        <authorList>
            <person name="Lee D.-H."/>
            <person name="Kim S.-B."/>
        </authorList>
    </citation>
    <scope>NUCLEOTIDE SEQUENCE [LARGE SCALE GENOMIC DNA]</scope>
    <source>
        <strain evidence="5 6">KCTC 52223</strain>
    </source>
</reference>
<feature type="domain" description="FAD-binding PCMH-type" evidence="4">
    <location>
        <begin position="1"/>
        <end position="168"/>
    </location>
</feature>
<dbReference type="Gene3D" id="3.30.465.10">
    <property type="match status" value="1"/>
</dbReference>
<sequence>MGDYLRPRDLDEALQALTRPFTVLAGGTDFYPARVGRSVTEDVLDIAGIAALRGISESDEGWRLGATTTWSELVEASLPPLFDGLKQAAREVGGRQIQNAGTIAGNVCNASPAADGMPALLALEATVEVASRVGMRRLPLGAFVTGVRRTALMPGELVTALHVPRPENEARSAFLKLGARRYLVISIAMASVVVEISDRAVAAARIAVGACSPVAQRLPDLEQALVGAPADARLGERIKPRHLAPLSPIDDVRGSAGYRNDVALVLLRRLLSEVAV</sequence>
<dbReference type="RefSeq" id="WP_230551667.1">
    <property type="nucleotide sequence ID" value="NZ_JAJISD010000006.1"/>
</dbReference>
<evidence type="ECO:0000313" key="5">
    <source>
        <dbReference type="EMBL" id="MCC8430511.1"/>
    </source>
</evidence>
<dbReference type="InterPro" id="IPR036318">
    <property type="entry name" value="FAD-bd_PCMH-like_sf"/>
</dbReference>
<evidence type="ECO:0000256" key="3">
    <source>
        <dbReference type="ARBA" id="ARBA00023002"/>
    </source>
</evidence>
<dbReference type="Pfam" id="PF03450">
    <property type="entry name" value="CO_deh_flav_C"/>
    <property type="match status" value="1"/>
</dbReference>
<gene>
    <name evidence="5" type="ORF">LJ725_16165</name>
</gene>
<dbReference type="Pfam" id="PF00941">
    <property type="entry name" value="FAD_binding_5"/>
    <property type="match status" value="1"/>
</dbReference>
<dbReference type="SUPFAM" id="SSF56176">
    <property type="entry name" value="FAD-binding/transporter-associated domain-like"/>
    <property type="match status" value="1"/>
</dbReference>
<keyword evidence="1" id="KW-0285">Flavoprotein</keyword>
<dbReference type="EMBL" id="JAJISD010000006">
    <property type="protein sequence ID" value="MCC8430511.1"/>
    <property type="molecule type" value="Genomic_DNA"/>
</dbReference>